<comment type="caution">
    <text evidence="5">The sequence shown here is derived from an EMBL/GenBank/DDBJ whole genome shotgun (WGS) entry which is preliminary data.</text>
</comment>
<keyword evidence="4" id="KW-0378">Hydrolase</keyword>
<dbReference type="InterPro" id="IPR018228">
    <property type="entry name" value="DNase_TatD-rel_CS"/>
</dbReference>
<organism evidence="5 6">
    <name type="scientific">Triparma columacea</name>
    <dbReference type="NCBI Taxonomy" id="722753"/>
    <lineage>
        <taxon>Eukaryota</taxon>
        <taxon>Sar</taxon>
        <taxon>Stramenopiles</taxon>
        <taxon>Ochrophyta</taxon>
        <taxon>Bolidophyceae</taxon>
        <taxon>Parmales</taxon>
        <taxon>Triparmaceae</taxon>
        <taxon>Triparma</taxon>
    </lineage>
</organism>
<keyword evidence="2" id="KW-0540">Nuclease</keyword>
<dbReference type="Gene3D" id="3.20.20.140">
    <property type="entry name" value="Metal-dependent hydrolases"/>
    <property type="match status" value="1"/>
</dbReference>
<dbReference type="OrthoDB" id="6079689at2759"/>
<accession>A0A9W7G0R0</accession>
<evidence type="ECO:0000256" key="4">
    <source>
        <dbReference type="ARBA" id="ARBA00022801"/>
    </source>
</evidence>
<dbReference type="CDD" id="cd01310">
    <property type="entry name" value="TatD_DNAse"/>
    <property type="match status" value="1"/>
</dbReference>
<dbReference type="GO" id="GO:0005829">
    <property type="term" value="C:cytosol"/>
    <property type="evidence" value="ECO:0007669"/>
    <property type="project" value="TreeGrafter"/>
</dbReference>
<gene>
    <name evidence="5" type="ORF">TrCOL_g1030</name>
</gene>
<keyword evidence="6" id="KW-1185">Reference proteome</keyword>
<dbReference type="InterPro" id="IPR032466">
    <property type="entry name" value="Metal_Hydrolase"/>
</dbReference>
<dbReference type="AlphaFoldDB" id="A0A9W7G0R0"/>
<evidence type="ECO:0000256" key="3">
    <source>
        <dbReference type="ARBA" id="ARBA00022723"/>
    </source>
</evidence>
<dbReference type="InterPro" id="IPR001130">
    <property type="entry name" value="TatD-like"/>
</dbReference>
<name>A0A9W7G0R0_9STRA</name>
<dbReference type="PROSITE" id="PS01090">
    <property type="entry name" value="TATD_2"/>
    <property type="match status" value="1"/>
</dbReference>
<dbReference type="Proteomes" id="UP001165065">
    <property type="component" value="Unassembled WGS sequence"/>
</dbReference>
<dbReference type="PANTHER" id="PTHR10060:SF15">
    <property type="entry name" value="DEOXYRIBONUCLEASE TATDN1"/>
    <property type="match status" value="1"/>
</dbReference>
<protein>
    <recommendedName>
        <fullName evidence="7">TatD related DNase</fullName>
    </recommendedName>
</protein>
<evidence type="ECO:0000313" key="5">
    <source>
        <dbReference type="EMBL" id="GMI26435.1"/>
    </source>
</evidence>
<dbReference type="GO" id="GO:0046872">
    <property type="term" value="F:metal ion binding"/>
    <property type="evidence" value="ECO:0007669"/>
    <property type="project" value="UniProtKB-KW"/>
</dbReference>
<dbReference type="EMBL" id="BRYA01000630">
    <property type="protein sequence ID" value="GMI26435.1"/>
    <property type="molecule type" value="Genomic_DNA"/>
</dbReference>
<dbReference type="GO" id="GO:0008310">
    <property type="term" value="F:single-stranded DNA 3'-5' DNA exonuclease activity"/>
    <property type="evidence" value="ECO:0007669"/>
    <property type="project" value="TreeGrafter"/>
</dbReference>
<evidence type="ECO:0000313" key="6">
    <source>
        <dbReference type="Proteomes" id="UP001165065"/>
    </source>
</evidence>
<evidence type="ECO:0000256" key="1">
    <source>
        <dbReference type="ARBA" id="ARBA00009275"/>
    </source>
</evidence>
<dbReference type="Pfam" id="PF01026">
    <property type="entry name" value="TatD_DNase"/>
    <property type="match status" value="1"/>
</dbReference>
<sequence length="376" mass="40699">MSMEPATMASYFARGYSTSTSFLCVEGRKEGKSISSVDIDVDSGEQKSRRPLAASLGCGSQSPALIDADCNFLHADMPPLSTLLSHESTRAANIVAFLSPASTLEESERMVEVLKTFDSSPASPPSPLSSPQIKTTVGVHPYHASEVLSLDSLASKIAECLSNDKLRPHIAAVGETGLDYSEGFPPSSTQLPVFEEQVRAACAYGAPLFVHTRLAHEDTLSVLTKAKAEFSSLPPVLVHCFTGTEAEVRDYLDLGFYIGVTGFINKAYGAEVRDILSRRIIPLDRLCIETDAPYMGFDGCRRTFIDSDDILSTKTGKERKKLIKQQYPNVPSSLPLVLKGVTEALNSNLQPGDELLSEDEVAAATTSTSRRFFGFQ</sequence>
<keyword evidence="3" id="KW-0479">Metal-binding</keyword>
<dbReference type="SUPFAM" id="SSF51556">
    <property type="entry name" value="Metallo-dependent hydrolases"/>
    <property type="match status" value="1"/>
</dbReference>
<proteinExistence type="inferred from homology"/>
<reference evidence="6" key="1">
    <citation type="journal article" date="2023" name="Commun. Biol.">
        <title>Genome analysis of Parmales, the sister group of diatoms, reveals the evolutionary specialization of diatoms from phago-mixotrophs to photoautotrophs.</title>
        <authorList>
            <person name="Ban H."/>
            <person name="Sato S."/>
            <person name="Yoshikawa S."/>
            <person name="Yamada K."/>
            <person name="Nakamura Y."/>
            <person name="Ichinomiya M."/>
            <person name="Sato N."/>
            <person name="Blanc-Mathieu R."/>
            <person name="Endo H."/>
            <person name="Kuwata A."/>
            <person name="Ogata H."/>
        </authorList>
    </citation>
    <scope>NUCLEOTIDE SEQUENCE [LARGE SCALE GENOMIC DNA]</scope>
</reference>
<dbReference type="PANTHER" id="PTHR10060">
    <property type="entry name" value="TATD FAMILY DEOXYRIBONUCLEASE"/>
    <property type="match status" value="1"/>
</dbReference>
<evidence type="ECO:0000256" key="2">
    <source>
        <dbReference type="ARBA" id="ARBA00022722"/>
    </source>
</evidence>
<dbReference type="InterPro" id="IPR050891">
    <property type="entry name" value="TatD-type_Hydrolase"/>
</dbReference>
<comment type="similarity">
    <text evidence="1">Belongs to the metallo-dependent hydrolases superfamily. TatD-type hydrolase family.</text>
</comment>
<evidence type="ECO:0008006" key="7">
    <source>
        <dbReference type="Google" id="ProtNLM"/>
    </source>
</evidence>